<accession>A0AAW0MXJ9</accession>
<organism evidence="4 5">
    <name type="scientific">Mugilogobius chulae</name>
    <name type="common">yellowstripe goby</name>
    <dbReference type="NCBI Taxonomy" id="88201"/>
    <lineage>
        <taxon>Eukaryota</taxon>
        <taxon>Metazoa</taxon>
        <taxon>Chordata</taxon>
        <taxon>Craniata</taxon>
        <taxon>Vertebrata</taxon>
        <taxon>Euteleostomi</taxon>
        <taxon>Actinopterygii</taxon>
        <taxon>Neopterygii</taxon>
        <taxon>Teleostei</taxon>
        <taxon>Neoteleostei</taxon>
        <taxon>Acanthomorphata</taxon>
        <taxon>Gobiaria</taxon>
        <taxon>Gobiiformes</taxon>
        <taxon>Gobioidei</taxon>
        <taxon>Gobiidae</taxon>
        <taxon>Gobionellinae</taxon>
        <taxon>Mugilogobius</taxon>
    </lineage>
</organism>
<dbReference type="Proteomes" id="UP001460270">
    <property type="component" value="Unassembled WGS sequence"/>
</dbReference>
<evidence type="ECO:0000313" key="5">
    <source>
        <dbReference type="Proteomes" id="UP001460270"/>
    </source>
</evidence>
<dbReference type="AlphaFoldDB" id="A0AAW0MXJ9"/>
<dbReference type="InterPro" id="IPR001304">
    <property type="entry name" value="C-type_lectin-like"/>
</dbReference>
<dbReference type="PROSITE" id="PS50041">
    <property type="entry name" value="C_TYPE_LECTIN_2"/>
    <property type="match status" value="2"/>
</dbReference>
<feature type="compositionally biased region" description="Polar residues" evidence="2">
    <location>
        <begin position="228"/>
        <end position="239"/>
    </location>
</feature>
<dbReference type="InterPro" id="IPR018378">
    <property type="entry name" value="C-type_lectin_CS"/>
</dbReference>
<feature type="region of interest" description="Disordered" evidence="2">
    <location>
        <begin position="228"/>
        <end position="286"/>
    </location>
</feature>
<reference evidence="5" key="1">
    <citation type="submission" date="2024-04" db="EMBL/GenBank/DDBJ databases">
        <title>Salinicola lusitanus LLJ914,a marine bacterium isolated from the Okinawa Trough.</title>
        <authorList>
            <person name="Li J."/>
        </authorList>
    </citation>
    <scope>NUCLEOTIDE SEQUENCE [LARGE SCALE GENOMIC DNA]</scope>
</reference>
<evidence type="ECO:0000313" key="4">
    <source>
        <dbReference type="EMBL" id="KAK7883832.1"/>
    </source>
</evidence>
<protein>
    <recommendedName>
        <fullName evidence="3">C-type lectin domain-containing protein</fullName>
    </recommendedName>
</protein>
<keyword evidence="5" id="KW-1185">Reference proteome</keyword>
<feature type="domain" description="C-type lectin" evidence="3">
    <location>
        <begin position="11"/>
        <end position="51"/>
    </location>
</feature>
<evidence type="ECO:0000259" key="3">
    <source>
        <dbReference type="PROSITE" id="PS50041"/>
    </source>
</evidence>
<dbReference type="InterPro" id="IPR016186">
    <property type="entry name" value="C-type_lectin-like/link_sf"/>
</dbReference>
<gene>
    <name evidence="4" type="ORF">WMY93_026955</name>
</gene>
<dbReference type="PROSITE" id="PS00615">
    <property type="entry name" value="C_TYPE_LECTIN_1"/>
    <property type="match status" value="1"/>
</dbReference>
<evidence type="ECO:0000256" key="2">
    <source>
        <dbReference type="SAM" id="MobiDB-lite"/>
    </source>
</evidence>
<dbReference type="PANTHER" id="PTHR45784:SF3">
    <property type="entry name" value="C-TYPE LECTIN DOMAIN FAMILY 4 MEMBER K-LIKE-RELATED"/>
    <property type="match status" value="1"/>
</dbReference>
<dbReference type="EMBL" id="JBBPFD010000020">
    <property type="protein sequence ID" value="KAK7883832.1"/>
    <property type="molecule type" value="Genomic_DNA"/>
</dbReference>
<comment type="caution">
    <text evidence="4">The sequence shown here is derived from an EMBL/GenBank/DDBJ whole genome shotgun (WGS) entry which is preliminary data.</text>
</comment>
<dbReference type="InterPro" id="IPR016187">
    <property type="entry name" value="CTDL_fold"/>
</dbReference>
<dbReference type="Pfam" id="PF00059">
    <property type="entry name" value="Lectin_C"/>
    <property type="match status" value="1"/>
</dbReference>
<dbReference type="PANTHER" id="PTHR45784">
    <property type="entry name" value="C-TYPE LECTIN DOMAIN FAMILY 20 MEMBER A-RELATED"/>
    <property type="match status" value="1"/>
</dbReference>
<evidence type="ECO:0000256" key="1">
    <source>
        <dbReference type="ARBA" id="ARBA00023157"/>
    </source>
</evidence>
<feature type="domain" description="C-type lectin" evidence="3">
    <location>
        <begin position="61"/>
        <end position="130"/>
    </location>
</feature>
<proteinExistence type="predicted"/>
<name>A0AAW0MXJ9_9GOBI</name>
<dbReference type="SUPFAM" id="SSF56436">
    <property type="entry name" value="C-type lectin-like"/>
    <property type="match status" value="2"/>
</dbReference>
<dbReference type="Gene3D" id="3.10.100.10">
    <property type="entry name" value="Mannose-Binding Protein A, subunit A"/>
    <property type="match status" value="2"/>
</dbReference>
<keyword evidence="1" id="KW-1015">Disulfide bond</keyword>
<sequence length="286" mass="32169">MVLHRNHQPWSYQNWASGEPDYDVGNNNCGVLYNGLWVDGRCLDVRPFVCFTGSAGRPKQYNHISTTMTWGEAQNYCRQHHTDLAMIEDETENSAVASGLRANTFTFFGLYRKPWRWSDGSNSQFKNWIPAFKTRTTIFHQKLQSDVELSDPGIATQITQKVSLLLQDKRFTNYNVKWKVPPKKRNDGLKTSQMPHVTINFGLFTTAASLEAFNQMLLSCTVVFSSPKCDTQPTESSNVCPEEPDVEMPSSPSTSGKDMVLSDNSDAGEDPGPSQVSLDQEFKGTF</sequence>